<keyword evidence="1" id="KW-0732">Signal</keyword>
<gene>
    <name evidence="2" type="ORF">UV68_C0001G0058</name>
</gene>
<accession>A0A0G1DB58</accession>
<reference evidence="2 3" key="1">
    <citation type="journal article" date="2015" name="Nature">
        <title>rRNA introns, odd ribosomes, and small enigmatic genomes across a large radiation of phyla.</title>
        <authorList>
            <person name="Brown C.T."/>
            <person name="Hug L.A."/>
            <person name="Thomas B.C."/>
            <person name="Sharon I."/>
            <person name="Castelle C.J."/>
            <person name="Singh A."/>
            <person name="Wilkins M.J."/>
            <person name="Williams K.H."/>
            <person name="Banfield J.F."/>
        </authorList>
    </citation>
    <scope>NUCLEOTIDE SEQUENCE [LARGE SCALE GENOMIC DNA]</scope>
</reference>
<feature type="chain" id="PRO_5002536598" description="Lipoprotein" evidence="1">
    <location>
        <begin position="24"/>
        <end position="176"/>
    </location>
</feature>
<name>A0A0G1DB58_9BACT</name>
<dbReference type="AlphaFoldDB" id="A0A0G1DB58"/>
<comment type="caution">
    <text evidence="2">The sequence shown here is derived from an EMBL/GenBank/DDBJ whole genome shotgun (WGS) entry which is preliminary data.</text>
</comment>
<evidence type="ECO:0000313" key="2">
    <source>
        <dbReference type="EMBL" id="KKS94917.1"/>
    </source>
</evidence>
<dbReference type="Proteomes" id="UP000033980">
    <property type="component" value="Unassembled WGS sequence"/>
</dbReference>
<feature type="signal peptide" evidence="1">
    <location>
        <begin position="1"/>
        <end position="23"/>
    </location>
</feature>
<dbReference type="PROSITE" id="PS51257">
    <property type="entry name" value="PROKAR_LIPOPROTEIN"/>
    <property type="match status" value="1"/>
</dbReference>
<sequence length="176" mass="19056">MKNLLLVIAAALILSGCTLFPSASTPITGTEEQKAEKLAQIIARGGQADCQITNLTDNTSTQIIVSGKKMKVVGSDFGEGKTGTMINDTVYSYIWTEGEKTGIKTKLEPEEAITPSEENGEIEENAVDSKVSTYEDETKYKMDCSQRSVSDSEFTPPADVVFTDLSEMMKGLPVNQ</sequence>
<organism evidence="2 3">
    <name type="scientific">Candidatus Collierbacteria bacterium GW2011_GWC2_43_12</name>
    <dbReference type="NCBI Taxonomy" id="1618390"/>
    <lineage>
        <taxon>Bacteria</taxon>
        <taxon>Candidatus Collieribacteriota</taxon>
    </lineage>
</organism>
<dbReference type="EMBL" id="LCFK01000001">
    <property type="protein sequence ID" value="KKS94917.1"/>
    <property type="molecule type" value="Genomic_DNA"/>
</dbReference>
<proteinExistence type="predicted"/>
<evidence type="ECO:0000313" key="3">
    <source>
        <dbReference type="Proteomes" id="UP000033980"/>
    </source>
</evidence>
<evidence type="ECO:0008006" key="4">
    <source>
        <dbReference type="Google" id="ProtNLM"/>
    </source>
</evidence>
<protein>
    <recommendedName>
        <fullName evidence="4">Lipoprotein</fullName>
    </recommendedName>
</protein>
<evidence type="ECO:0000256" key="1">
    <source>
        <dbReference type="SAM" id="SignalP"/>
    </source>
</evidence>